<reference evidence="1 2" key="1">
    <citation type="submission" date="2024-02" db="EMBL/GenBank/DDBJ databases">
        <authorList>
            <person name="Chen Y."/>
            <person name="Shah S."/>
            <person name="Dougan E. K."/>
            <person name="Thang M."/>
            <person name="Chan C."/>
        </authorList>
    </citation>
    <scope>NUCLEOTIDE SEQUENCE [LARGE SCALE GENOMIC DNA]</scope>
</reference>
<evidence type="ECO:0000313" key="2">
    <source>
        <dbReference type="Proteomes" id="UP001642484"/>
    </source>
</evidence>
<evidence type="ECO:0000313" key="1">
    <source>
        <dbReference type="EMBL" id="CAK8997754.1"/>
    </source>
</evidence>
<sequence>MFHLKKAYKMVQSIFPLPNRCQKQLRRKATHSHSRSRLVHCPPFLWHFVCEVTGNMSIRFVAAALVSLSLRIVGASELKRFVVYSDPIFLRPGEVHNRYVLPKALPQEIVQKFANKTMHMKSAQLDIVLVNNETGEKSPAPLYMTYNHHHALMLGPHEDLMKLYNYTKDHDPLDPTSFPNQTKKHHMHRGCMMKRRSFEALLTAALPQGRRSQVAAFGGASGAEYRGTSTKLAGRYTYAVDSPDSFMVLMHFINTYGAPESQKLWECPCTSARKIDVKNGTIDGQKPIPFSCSQQLIDEKNTACSFATYEGGYRCCEHGVFLTEGPHPAGPLQQIEAKFTFEFYEPDAPEVKTARPTMQPSCCDATGGYLSNSSYFANLEYDIPQCSPGTPPEQCEHVISSVEYFDVPSSNSSDPNEEFELVHAWGHQHVGGNGLELYKDSTGELLCRSHPKYGTGEQAGDEKGFVVGIPPCVWGPPPLPAPPRFRRHDHVRTVARYNSTERHHGVMSLWLLTAAPVNSPSTRAEVLI</sequence>
<accession>A0ABP0I5A1</accession>
<proteinExistence type="predicted"/>
<name>A0ABP0I5A1_9DINO</name>
<dbReference type="PANTHER" id="PTHR33390">
    <property type="entry name" value="STRESS UP-REGULATED NOD 19 PROTEIN"/>
    <property type="match status" value="1"/>
</dbReference>
<dbReference type="EMBL" id="CAXAMN010002113">
    <property type="protein sequence ID" value="CAK8997754.1"/>
    <property type="molecule type" value="Genomic_DNA"/>
</dbReference>
<keyword evidence="2" id="KW-1185">Reference proteome</keyword>
<dbReference type="Pfam" id="PF07712">
    <property type="entry name" value="SURNod19"/>
    <property type="match status" value="1"/>
</dbReference>
<dbReference type="Proteomes" id="UP001642484">
    <property type="component" value="Unassembled WGS sequence"/>
</dbReference>
<protein>
    <submittedName>
        <fullName evidence="1">Uncharacterized protein</fullName>
    </submittedName>
</protein>
<dbReference type="PANTHER" id="PTHR33390:SF1">
    <property type="entry name" value="STRESS UP-REGULATED NOD 19 PROTEIN"/>
    <property type="match status" value="1"/>
</dbReference>
<comment type="caution">
    <text evidence="1">The sequence shown here is derived from an EMBL/GenBank/DDBJ whole genome shotgun (WGS) entry which is preliminary data.</text>
</comment>
<dbReference type="InterPro" id="IPR011692">
    <property type="entry name" value="Stress_up-reg_Nod19"/>
</dbReference>
<organism evidence="1 2">
    <name type="scientific">Durusdinium trenchii</name>
    <dbReference type="NCBI Taxonomy" id="1381693"/>
    <lineage>
        <taxon>Eukaryota</taxon>
        <taxon>Sar</taxon>
        <taxon>Alveolata</taxon>
        <taxon>Dinophyceae</taxon>
        <taxon>Suessiales</taxon>
        <taxon>Symbiodiniaceae</taxon>
        <taxon>Durusdinium</taxon>
    </lineage>
</organism>
<gene>
    <name evidence="1" type="ORF">CCMP2556_LOCUS4975</name>
</gene>